<feature type="non-terminal residue" evidence="1">
    <location>
        <position position="1"/>
    </location>
</feature>
<sequence length="209" mass="23533">IQSLFFLLRFDNGTLQILEAILVSRDVKSLLEVRSSLRELMRSESLRIVGEIAGTTVEHKLSVLEFLVRAFALTGDVEAKISTILHLPLLNQLSCLAFRYEALILRKFRSTSNKLLQVSCSEWMTFAKHLLDNGFYSIARKAYEHAISSFQMTGGVGTHADDSFINDEAIEKIKKLKDVAMVSSASQSDGLESNQRKHIFYMKCDTTPP</sequence>
<comment type="caution">
    <text evidence="1">The sequence shown here is derived from an EMBL/GenBank/DDBJ whole genome shotgun (WGS) entry which is preliminary data.</text>
</comment>
<protein>
    <recommendedName>
        <fullName evidence="3">Protein ZIP4 homolog</fullName>
    </recommendedName>
</protein>
<dbReference type="Proteomes" id="UP000836841">
    <property type="component" value="Unassembled WGS sequence"/>
</dbReference>
<dbReference type="InterPro" id="IPR044969">
    <property type="entry name" value="DFO"/>
</dbReference>
<dbReference type="GO" id="GO:0042138">
    <property type="term" value="P:meiotic DNA double-strand break formation"/>
    <property type="evidence" value="ECO:0007669"/>
    <property type="project" value="InterPro"/>
</dbReference>
<accession>A0AAU9RH69</accession>
<reference evidence="1 2" key="1">
    <citation type="submission" date="2022-03" db="EMBL/GenBank/DDBJ databases">
        <authorList>
            <person name="Nunn A."/>
            <person name="Chopra R."/>
            <person name="Nunn A."/>
            <person name="Contreras Garrido A."/>
        </authorList>
    </citation>
    <scope>NUCLEOTIDE SEQUENCE [LARGE SCALE GENOMIC DNA]</scope>
</reference>
<dbReference type="PANTHER" id="PTHR37176:SF1">
    <property type="entry name" value="PROTEIN DOUBLE-STRAND BREAK FORMATION"/>
    <property type="match status" value="1"/>
</dbReference>
<gene>
    <name evidence="1" type="ORF">TAV2_LOCUS4632</name>
</gene>
<keyword evidence="2" id="KW-1185">Reference proteome</keyword>
<evidence type="ECO:0008006" key="3">
    <source>
        <dbReference type="Google" id="ProtNLM"/>
    </source>
</evidence>
<dbReference type="EMBL" id="CAJVSB020000152">
    <property type="protein sequence ID" value="CAH2042030.1"/>
    <property type="molecule type" value="Genomic_DNA"/>
</dbReference>
<proteinExistence type="predicted"/>
<evidence type="ECO:0000313" key="1">
    <source>
        <dbReference type="EMBL" id="CAH2042030.1"/>
    </source>
</evidence>
<evidence type="ECO:0000313" key="2">
    <source>
        <dbReference type="Proteomes" id="UP000836841"/>
    </source>
</evidence>
<dbReference type="AlphaFoldDB" id="A0AAU9RH69"/>
<feature type="non-terminal residue" evidence="1">
    <location>
        <position position="209"/>
    </location>
</feature>
<dbReference type="PANTHER" id="PTHR37176">
    <property type="entry name" value="F10K1.23"/>
    <property type="match status" value="1"/>
</dbReference>
<organism evidence="1 2">
    <name type="scientific">Thlaspi arvense</name>
    <name type="common">Field penny-cress</name>
    <dbReference type="NCBI Taxonomy" id="13288"/>
    <lineage>
        <taxon>Eukaryota</taxon>
        <taxon>Viridiplantae</taxon>
        <taxon>Streptophyta</taxon>
        <taxon>Embryophyta</taxon>
        <taxon>Tracheophyta</taxon>
        <taxon>Spermatophyta</taxon>
        <taxon>Magnoliopsida</taxon>
        <taxon>eudicotyledons</taxon>
        <taxon>Gunneridae</taxon>
        <taxon>Pentapetalae</taxon>
        <taxon>rosids</taxon>
        <taxon>malvids</taxon>
        <taxon>Brassicales</taxon>
        <taxon>Brassicaceae</taxon>
        <taxon>Thlaspideae</taxon>
        <taxon>Thlaspi</taxon>
    </lineage>
</organism>
<name>A0AAU9RH69_THLAR</name>